<dbReference type="InterPro" id="IPR000531">
    <property type="entry name" value="Beta-barrel_TonB"/>
</dbReference>
<dbReference type="InterPro" id="IPR011662">
    <property type="entry name" value="Secretin/TonB_short_N"/>
</dbReference>
<dbReference type="OrthoDB" id="9760494at2"/>
<keyword evidence="6 14" id="KW-0812">Transmembrane</keyword>
<dbReference type="Gene3D" id="3.55.50.30">
    <property type="match status" value="1"/>
</dbReference>
<evidence type="ECO:0000256" key="11">
    <source>
        <dbReference type="ARBA" id="ARBA00023136"/>
    </source>
</evidence>
<evidence type="ECO:0000256" key="3">
    <source>
        <dbReference type="ARBA" id="ARBA00022448"/>
    </source>
</evidence>
<evidence type="ECO:0000313" key="17">
    <source>
        <dbReference type="EMBL" id="AFI83059.1"/>
    </source>
</evidence>
<keyword evidence="10 15" id="KW-0798">TonB box</keyword>
<reference evidence="17 18" key="1">
    <citation type="journal article" date="2012" name="J. Bacteriol.">
        <title>Complete genome sequences of Methylophaga sp. strain JAM1 and Methylophaga sp. strain JAM7.</title>
        <authorList>
            <person name="Villeneuve C."/>
            <person name="Martineau C."/>
            <person name="Mauffrey F."/>
            <person name="Villemur R."/>
        </authorList>
    </citation>
    <scope>NUCLEOTIDE SEQUENCE [LARGE SCALE GENOMIC DNA]</scope>
    <source>
        <strain evidence="17 18">JAM1</strain>
    </source>
</reference>
<comment type="subcellular location">
    <subcellularLocation>
        <location evidence="1 14">Cell outer membrane</location>
        <topology evidence="1 14">Multi-pass membrane protein</topology>
    </subcellularLocation>
</comment>
<dbReference type="InterPro" id="IPR036942">
    <property type="entry name" value="Beta-barrel_TonB_sf"/>
</dbReference>
<keyword evidence="12 17" id="KW-0675">Receptor</keyword>
<keyword evidence="3 14" id="KW-0813">Transport</keyword>
<evidence type="ECO:0000256" key="1">
    <source>
        <dbReference type="ARBA" id="ARBA00004571"/>
    </source>
</evidence>
<evidence type="ECO:0000256" key="5">
    <source>
        <dbReference type="ARBA" id="ARBA00022496"/>
    </source>
</evidence>
<keyword evidence="13 14" id="KW-0998">Cell outer membrane</keyword>
<organism evidence="17 18">
    <name type="scientific">Methylophaga nitratireducenticrescens</name>
    <dbReference type="NCBI Taxonomy" id="754476"/>
    <lineage>
        <taxon>Bacteria</taxon>
        <taxon>Pseudomonadati</taxon>
        <taxon>Pseudomonadota</taxon>
        <taxon>Gammaproteobacteria</taxon>
        <taxon>Thiotrichales</taxon>
        <taxon>Piscirickettsiaceae</taxon>
        <taxon>Methylophaga</taxon>
    </lineage>
</organism>
<dbReference type="PROSITE" id="PS52016">
    <property type="entry name" value="TONB_DEPENDENT_REC_3"/>
    <property type="match status" value="1"/>
</dbReference>
<dbReference type="SUPFAM" id="SSF56935">
    <property type="entry name" value="Porins"/>
    <property type="match status" value="1"/>
</dbReference>
<dbReference type="Gene3D" id="2.40.170.20">
    <property type="entry name" value="TonB-dependent receptor, beta-barrel domain"/>
    <property type="match status" value="1"/>
</dbReference>
<name>I1XF90_METNJ</name>
<protein>
    <submittedName>
        <fullName evidence="17">Ferrichrome-iron receptor</fullName>
    </submittedName>
</protein>
<dbReference type="Pfam" id="PF00593">
    <property type="entry name" value="TonB_dep_Rec_b-barrel"/>
    <property type="match status" value="1"/>
</dbReference>
<dbReference type="eggNOG" id="COG4773">
    <property type="taxonomic scope" value="Bacteria"/>
</dbReference>
<dbReference type="HOGENOM" id="CLU_008287_9_0_6"/>
<evidence type="ECO:0000256" key="13">
    <source>
        <dbReference type="ARBA" id="ARBA00023237"/>
    </source>
</evidence>
<dbReference type="PANTHER" id="PTHR32552">
    <property type="entry name" value="FERRICHROME IRON RECEPTOR-RELATED"/>
    <property type="match status" value="1"/>
</dbReference>
<keyword evidence="8" id="KW-0408">Iron</keyword>
<evidence type="ECO:0000256" key="12">
    <source>
        <dbReference type="ARBA" id="ARBA00023170"/>
    </source>
</evidence>
<evidence type="ECO:0000256" key="4">
    <source>
        <dbReference type="ARBA" id="ARBA00022452"/>
    </source>
</evidence>
<feature type="domain" description="Secretin/TonB short N-terminal" evidence="16">
    <location>
        <begin position="74"/>
        <end position="125"/>
    </location>
</feature>
<dbReference type="FunFam" id="2.40.170.20:FF:000005">
    <property type="entry name" value="TonB-dependent siderophore receptor"/>
    <property type="match status" value="1"/>
</dbReference>
<dbReference type="InterPro" id="IPR037066">
    <property type="entry name" value="Plug_dom_sf"/>
</dbReference>
<dbReference type="InterPro" id="IPR012910">
    <property type="entry name" value="Plug_dom"/>
</dbReference>
<keyword evidence="4 14" id="KW-1134">Transmembrane beta strand</keyword>
<dbReference type="Pfam" id="PF07715">
    <property type="entry name" value="Plug"/>
    <property type="match status" value="1"/>
</dbReference>
<accession>I1XF90</accession>
<dbReference type="GO" id="GO:0015344">
    <property type="term" value="F:siderophore uptake transmembrane transporter activity"/>
    <property type="evidence" value="ECO:0007669"/>
    <property type="project" value="TreeGrafter"/>
</dbReference>
<comment type="similarity">
    <text evidence="2 14 15">Belongs to the TonB-dependent receptor family.</text>
</comment>
<dbReference type="NCBIfam" id="TIGR01783">
    <property type="entry name" value="TonB-siderophor"/>
    <property type="match status" value="1"/>
</dbReference>
<dbReference type="CDD" id="cd01347">
    <property type="entry name" value="ligand_gated_channel"/>
    <property type="match status" value="1"/>
</dbReference>
<keyword evidence="9" id="KW-0406">Ion transport</keyword>
<evidence type="ECO:0000256" key="14">
    <source>
        <dbReference type="PROSITE-ProRule" id="PRU01360"/>
    </source>
</evidence>
<dbReference type="STRING" id="754476.Q7A_200"/>
<dbReference type="EMBL" id="CP003390">
    <property type="protein sequence ID" value="AFI83059.1"/>
    <property type="molecule type" value="Genomic_DNA"/>
</dbReference>
<evidence type="ECO:0000256" key="15">
    <source>
        <dbReference type="RuleBase" id="RU003357"/>
    </source>
</evidence>
<dbReference type="Proteomes" id="UP000009144">
    <property type="component" value="Chromosome"/>
</dbReference>
<evidence type="ECO:0000256" key="6">
    <source>
        <dbReference type="ARBA" id="ARBA00022692"/>
    </source>
</evidence>
<dbReference type="SMART" id="SM00965">
    <property type="entry name" value="STN"/>
    <property type="match status" value="1"/>
</dbReference>
<dbReference type="InterPro" id="IPR010105">
    <property type="entry name" value="TonB_sidphr_rcpt"/>
</dbReference>
<dbReference type="PANTHER" id="PTHR32552:SF68">
    <property type="entry name" value="FERRICHROME OUTER MEMBRANE TRANSPORTER_PHAGE RECEPTOR"/>
    <property type="match status" value="1"/>
</dbReference>
<dbReference type="Gene3D" id="2.170.130.10">
    <property type="entry name" value="TonB-dependent receptor, plug domain"/>
    <property type="match status" value="1"/>
</dbReference>
<evidence type="ECO:0000256" key="8">
    <source>
        <dbReference type="ARBA" id="ARBA00023004"/>
    </source>
</evidence>
<keyword evidence="7" id="KW-0732">Signal</keyword>
<dbReference type="PATRIC" id="fig|754476.3.peg.199"/>
<dbReference type="AlphaFoldDB" id="I1XF90"/>
<dbReference type="RefSeq" id="WP_014705435.1">
    <property type="nucleotide sequence ID" value="NC_017857.3"/>
</dbReference>
<proteinExistence type="inferred from homology"/>
<evidence type="ECO:0000256" key="2">
    <source>
        <dbReference type="ARBA" id="ARBA00009810"/>
    </source>
</evidence>
<keyword evidence="18" id="KW-1185">Reference proteome</keyword>
<keyword evidence="5" id="KW-0410">Iron transport</keyword>
<evidence type="ECO:0000256" key="10">
    <source>
        <dbReference type="ARBA" id="ARBA00023077"/>
    </source>
</evidence>
<reference evidence="17 18" key="2">
    <citation type="journal article" date="2013" name="Int. J. Syst. Evol. Microbiol.">
        <title>Methylophaga nitratireducenticrescens sp. nov. and Methylophaga frappieri sp. nov., isolated from the biofilm of the methanol-fed denitrification system treating the seawater at the Montreal Biodome.</title>
        <authorList>
            <person name="Villeneuve C."/>
            <person name="Martineau C."/>
            <person name="Mauffrey F."/>
            <person name="Villemur R."/>
        </authorList>
    </citation>
    <scope>NUCLEOTIDE SEQUENCE [LARGE SCALE GENOMIC DNA]</scope>
    <source>
        <strain evidence="17 18">JAM1</strain>
    </source>
</reference>
<dbReference type="KEGG" id="mej:Q7A_200"/>
<sequence length="808" mass="88007">MNSAQPIQAKALKKPTLLNQSIKAALIATVVVTAALPLTTLLAAEATVSQQQTFQIPAGPLAQSLNQFASQADITLSFNPDLVRGQQTETLSGQYSVEQGLNKLLAGKSLQIIVLNQNSYRVEAAEKTSDEVVLPRVNVSAAAYSEAGLGPVSGYVAKQSITATKADIPLIETPQSVSIVTADQITIQNAESLHQVMKYTPGVVPMGGDNTSSDGMIIRGFNVTGSAPMYLNGAKLSRNTFSGVSEPYAMERIEILKGPASVLYGNAAPGGIVNMVTKQPQTEPLRELKVQAGSFDRKQLAGDFAGALTEDGGLSYRMTGLVRRSDTMTDYVPDDREFVQGSVRWEPNDDTSLTLLANYQNNETGFVYGLPAEGTVLDNINGDIDRDRFIGEPDFDKYDVQNHTLGYLLRHDINDQMTFRQNFLHFDGKTDWNYVGAGAVDASQQLVSRGATARADENRSWSIDNQLEIKWDLGASQHTSLVGLDYTEQSFERVQYGGSVADLNLFNPVYGSVVTLNNTPAGHGKQDSKQLGLYAQEHIKIADKWVVMLGGRYDKIESDSKNKLTNITTEDYNDDAFTGRVGLVYLFDNGLAPYISYSESFESPPGGQDANGSAFQPTEGEQYEIGLRYQPEGQALSITASVYKLTQKNVTTTDLDNTAFSIQEGEVESKGFELEARANLTNNLNLIASYGYIDNAVTESNSGTEGNRFGAVPRHMASLWADYKFRETVPGLGLGAGARYYGRSYNLANTYEAPGFTVVDAVVNYSLTPEWSLALNINNVFDKEYATCSYACFYGVERSAVVTATYNW</sequence>
<evidence type="ECO:0000256" key="7">
    <source>
        <dbReference type="ARBA" id="ARBA00022729"/>
    </source>
</evidence>
<keyword evidence="11 14" id="KW-0472">Membrane</keyword>
<dbReference type="Pfam" id="PF07660">
    <property type="entry name" value="STN"/>
    <property type="match status" value="1"/>
</dbReference>
<dbReference type="GO" id="GO:0015891">
    <property type="term" value="P:siderophore transport"/>
    <property type="evidence" value="ECO:0007669"/>
    <property type="project" value="InterPro"/>
</dbReference>
<evidence type="ECO:0000313" key="18">
    <source>
        <dbReference type="Proteomes" id="UP000009144"/>
    </source>
</evidence>
<dbReference type="GO" id="GO:0038023">
    <property type="term" value="F:signaling receptor activity"/>
    <property type="evidence" value="ECO:0007669"/>
    <property type="project" value="InterPro"/>
</dbReference>
<dbReference type="GO" id="GO:0009279">
    <property type="term" value="C:cell outer membrane"/>
    <property type="evidence" value="ECO:0007669"/>
    <property type="project" value="UniProtKB-SubCell"/>
</dbReference>
<evidence type="ECO:0000256" key="9">
    <source>
        <dbReference type="ARBA" id="ARBA00023065"/>
    </source>
</evidence>
<evidence type="ECO:0000259" key="16">
    <source>
        <dbReference type="SMART" id="SM00965"/>
    </source>
</evidence>
<dbReference type="FunFam" id="2.170.130.10:FF:000001">
    <property type="entry name" value="Catecholate siderophore TonB-dependent receptor"/>
    <property type="match status" value="1"/>
</dbReference>
<dbReference type="InterPro" id="IPR039426">
    <property type="entry name" value="TonB-dep_rcpt-like"/>
</dbReference>
<gene>
    <name evidence="17" type="ordered locus">Q7A_200</name>
</gene>